<dbReference type="Proteomes" id="UP000718012">
    <property type="component" value="Unassembled WGS sequence"/>
</dbReference>
<proteinExistence type="inferred from homology"/>
<sequence>MKKKIMVLTVAGALASAAAAQNQYDALRFLGNDVNGTARFVGMGGAMSSLGADLSTIGTNPAGIGLYRSNDVALSFGFNANKSHSDFNGSVMDESRNRASFDQVGFVWSTKIGNKTDLRFLNFAFNYHKRVNFNRQFASKGGLNGNSLTWQMADMIDRAGYQTDNHFNGLLDANNPYTESSFYDTPYLGAMGARTGLVDVDLDDKGNILNIYGWNGIDGEYYSRETGSVNEYDFNVSFNVRDRFYFGATLGVYDIDYLRYSSYGENMQRLNGEYQGNFTLNNTYKTEGTGIDLKVGTIIRPFEYSPFRFGLAIHTPILYNMSDRYTSVLASNLPSDSHVQNLKDFLYGGQYTWDYRLITPWRFNVSVGTIVGGIMALDAEYEFENYSATKLQNAEGVELNGQSAVKETLKGVHSFRVGMETKVSSAFSVRAGYHFRSTPITSDAFKNIPVTDNTRTDAEYLNLKSRQAVSVGLGYRGRLVYADVAYKYDFYKGDFYAFDGGLDQSGNLLLSPTKVNNERHQLLFTIGVHF</sequence>
<dbReference type="SUPFAM" id="SSF56935">
    <property type="entry name" value="Porins"/>
    <property type="match status" value="1"/>
</dbReference>
<organism evidence="9 10">
    <name type="scientific">Phocaeicola coprocola</name>
    <dbReference type="NCBI Taxonomy" id="310298"/>
    <lineage>
        <taxon>Bacteria</taxon>
        <taxon>Pseudomonadati</taxon>
        <taxon>Bacteroidota</taxon>
        <taxon>Bacteroidia</taxon>
        <taxon>Bacteroidales</taxon>
        <taxon>Bacteroidaceae</taxon>
        <taxon>Phocaeicola</taxon>
    </lineage>
</organism>
<evidence type="ECO:0000256" key="3">
    <source>
        <dbReference type="ARBA" id="ARBA00022452"/>
    </source>
</evidence>
<evidence type="ECO:0000256" key="6">
    <source>
        <dbReference type="ARBA" id="ARBA00023136"/>
    </source>
</evidence>
<comment type="subcellular location">
    <subcellularLocation>
        <location evidence="1">Cell outer membrane</location>
        <topology evidence="1">Multi-pass membrane protein</topology>
    </subcellularLocation>
</comment>
<accession>A0A921FHI4</accession>
<evidence type="ECO:0000256" key="7">
    <source>
        <dbReference type="ARBA" id="ARBA00023237"/>
    </source>
</evidence>
<evidence type="ECO:0000256" key="5">
    <source>
        <dbReference type="ARBA" id="ARBA00022729"/>
    </source>
</evidence>
<name>A0A921FHI4_9BACT</name>
<dbReference type="InterPro" id="IPR005017">
    <property type="entry name" value="OMPP1/FadL/TodX"/>
</dbReference>
<keyword evidence="4" id="KW-0812">Transmembrane</keyword>
<evidence type="ECO:0000256" key="2">
    <source>
        <dbReference type="ARBA" id="ARBA00008163"/>
    </source>
</evidence>
<reference evidence="9" key="2">
    <citation type="submission" date="2021-09" db="EMBL/GenBank/DDBJ databases">
        <authorList>
            <person name="Gilroy R."/>
        </authorList>
    </citation>
    <scope>NUCLEOTIDE SEQUENCE</scope>
    <source>
        <strain evidence="9">CHK165-8395</strain>
    </source>
</reference>
<gene>
    <name evidence="9" type="ORF">K8U81_12240</name>
</gene>
<evidence type="ECO:0000256" key="8">
    <source>
        <dbReference type="SAM" id="SignalP"/>
    </source>
</evidence>
<comment type="caution">
    <text evidence="9">The sequence shown here is derived from an EMBL/GenBank/DDBJ whole genome shotgun (WGS) entry which is preliminary data.</text>
</comment>
<keyword evidence="7" id="KW-0998">Cell outer membrane</keyword>
<keyword evidence="5 8" id="KW-0732">Signal</keyword>
<evidence type="ECO:0000256" key="1">
    <source>
        <dbReference type="ARBA" id="ARBA00004571"/>
    </source>
</evidence>
<dbReference type="EMBL" id="DYXD01000263">
    <property type="protein sequence ID" value="HJF08930.1"/>
    <property type="molecule type" value="Genomic_DNA"/>
</dbReference>
<reference evidence="9" key="1">
    <citation type="journal article" date="2021" name="PeerJ">
        <title>Extensive microbial diversity within the chicken gut microbiome revealed by metagenomics and culture.</title>
        <authorList>
            <person name="Gilroy R."/>
            <person name="Ravi A."/>
            <person name="Getino M."/>
            <person name="Pursley I."/>
            <person name="Horton D.L."/>
            <person name="Alikhan N.F."/>
            <person name="Baker D."/>
            <person name="Gharbi K."/>
            <person name="Hall N."/>
            <person name="Watson M."/>
            <person name="Adriaenssens E.M."/>
            <person name="Foster-Nyarko E."/>
            <person name="Jarju S."/>
            <person name="Secka A."/>
            <person name="Antonio M."/>
            <person name="Oren A."/>
            <person name="Chaudhuri R.R."/>
            <person name="La Ragione R."/>
            <person name="Hildebrand F."/>
            <person name="Pallen M.J."/>
        </authorList>
    </citation>
    <scope>NUCLEOTIDE SEQUENCE</scope>
    <source>
        <strain evidence="9">CHK165-8395</strain>
    </source>
</reference>
<feature type="chain" id="PRO_5036928809" evidence="8">
    <location>
        <begin position="20"/>
        <end position="530"/>
    </location>
</feature>
<dbReference type="AlphaFoldDB" id="A0A921FHI4"/>
<keyword evidence="3" id="KW-1134">Transmembrane beta strand</keyword>
<protein>
    <submittedName>
        <fullName evidence="9">Outer membrane protein transport protein</fullName>
    </submittedName>
</protein>
<evidence type="ECO:0000313" key="9">
    <source>
        <dbReference type="EMBL" id="HJF08930.1"/>
    </source>
</evidence>
<dbReference type="GO" id="GO:0009279">
    <property type="term" value="C:cell outer membrane"/>
    <property type="evidence" value="ECO:0007669"/>
    <property type="project" value="UniProtKB-SubCell"/>
</dbReference>
<evidence type="ECO:0000256" key="4">
    <source>
        <dbReference type="ARBA" id="ARBA00022692"/>
    </source>
</evidence>
<evidence type="ECO:0000313" key="10">
    <source>
        <dbReference type="Proteomes" id="UP000718012"/>
    </source>
</evidence>
<feature type="signal peptide" evidence="8">
    <location>
        <begin position="1"/>
        <end position="19"/>
    </location>
</feature>
<keyword evidence="6" id="KW-0472">Membrane</keyword>
<dbReference type="Gene3D" id="2.40.160.60">
    <property type="entry name" value="Outer membrane protein transport protein (OMPP1/FadL/TodX)"/>
    <property type="match status" value="1"/>
</dbReference>
<comment type="similarity">
    <text evidence="2">Belongs to the OmpP1/FadL family.</text>
</comment>
<dbReference type="Pfam" id="PF03349">
    <property type="entry name" value="Toluene_X"/>
    <property type="match status" value="1"/>
</dbReference>